<dbReference type="EMBL" id="CP048222">
    <property type="protein sequence ID" value="QHT68369.1"/>
    <property type="molecule type" value="Genomic_DNA"/>
</dbReference>
<name>A0A6C0GK81_9BACT</name>
<reference evidence="1 2" key="1">
    <citation type="submission" date="2020-01" db="EMBL/GenBank/DDBJ databases">
        <authorList>
            <person name="Kim M.K."/>
        </authorList>
    </citation>
    <scope>NUCLEOTIDE SEQUENCE [LARGE SCALE GENOMIC DNA]</scope>
    <source>
        <strain evidence="1 2">172606-1</strain>
    </source>
</reference>
<evidence type="ECO:0000313" key="1">
    <source>
        <dbReference type="EMBL" id="QHT68369.1"/>
    </source>
</evidence>
<sequence>MIFLLFAWLIVCPSPQTDIYHVIHVRGIILNQTKNDTLSVGDKLNPSDKLLFRTPKAMATVLSPAGGRFTLGLAAARQSSNGEEFMNLLKDVLMGETAVAKLSTRGLVTDKIVDLKGVFSSDSMVFLGGRSKLILDKSAHPMSHHQYFVYRYTYNEDKIAQKRIPHRADTLIFDKNILYTHNNHAIAPAGINEVEILKVNVKDQSSRLMGSFKPIFISDEELKTELEVIRNVMRSQQLTEEEIIEQMYYHILAVYGQTNENMLRLWLSEHLKM</sequence>
<dbReference type="KEGG" id="rhoz:GXP67_17840"/>
<proteinExistence type="predicted"/>
<dbReference type="Proteomes" id="UP000480178">
    <property type="component" value="Chromosome"/>
</dbReference>
<accession>A0A6C0GK81</accession>
<evidence type="ECO:0000313" key="2">
    <source>
        <dbReference type="Proteomes" id="UP000480178"/>
    </source>
</evidence>
<keyword evidence="2" id="KW-1185">Reference proteome</keyword>
<gene>
    <name evidence="1" type="ORF">GXP67_17840</name>
</gene>
<dbReference type="RefSeq" id="WP_162444383.1">
    <property type="nucleotide sequence ID" value="NZ_CP048222.1"/>
</dbReference>
<protein>
    <submittedName>
        <fullName evidence="1">Uncharacterized protein</fullName>
    </submittedName>
</protein>
<organism evidence="1 2">
    <name type="scientific">Rhodocytophaga rosea</name>
    <dbReference type="NCBI Taxonomy" id="2704465"/>
    <lineage>
        <taxon>Bacteria</taxon>
        <taxon>Pseudomonadati</taxon>
        <taxon>Bacteroidota</taxon>
        <taxon>Cytophagia</taxon>
        <taxon>Cytophagales</taxon>
        <taxon>Rhodocytophagaceae</taxon>
        <taxon>Rhodocytophaga</taxon>
    </lineage>
</organism>
<dbReference type="AlphaFoldDB" id="A0A6C0GK81"/>